<feature type="region of interest" description="Disordered" evidence="1">
    <location>
        <begin position="198"/>
        <end position="223"/>
    </location>
</feature>
<accession>A0A4Q9M3Z7</accession>
<reference evidence="2" key="1">
    <citation type="submission" date="2019-01" db="EMBL/GenBank/DDBJ databases">
        <title>Draft genome sequences of three monokaryotic isolates of the white-rot basidiomycete fungus Dichomitus squalens.</title>
        <authorList>
            <consortium name="DOE Joint Genome Institute"/>
            <person name="Lopez S.C."/>
            <person name="Andreopoulos B."/>
            <person name="Pangilinan J."/>
            <person name="Lipzen A."/>
            <person name="Riley R."/>
            <person name="Ahrendt S."/>
            <person name="Ng V."/>
            <person name="Barry K."/>
            <person name="Daum C."/>
            <person name="Grigoriev I.V."/>
            <person name="Hilden K.S."/>
            <person name="Makela M.R."/>
            <person name="de Vries R.P."/>
        </authorList>
    </citation>
    <scope>NUCLEOTIDE SEQUENCE [LARGE SCALE GENOMIC DNA]</scope>
    <source>
        <strain evidence="2">OM18370.1</strain>
    </source>
</reference>
<dbReference type="OrthoDB" id="3256358at2759"/>
<protein>
    <submittedName>
        <fullName evidence="2">Uncharacterized protein</fullName>
    </submittedName>
</protein>
<name>A0A4Q9M3Z7_9APHY</name>
<feature type="region of interest" description="Disordered" evidence="1">
    <location>
        <begin position="1"/>
        <end position="25"/>
    </location>
</feature>
<dbReference type="EMBL" id="ML143592">
    <property type="protein sequence ID" value="TBU21600.1"/>
    <property type="molecule type" value="Genomic_DNA"/>
</dbReference>
<evidence type="ECO:0000256" key="1">
    <source>
        <dbReference type="SAM" id="MobiDB-lite"/>
    </source>
</evidence>
<dbReference type="AlphaFoldDB" id="A0A4Q9M3Z7"/>
<sequence length="356" mass="38115">MKEREEQLGRASSRPRRHQAEDVFQSTEGWKLSKPAKFHTSITTIRTCASGTICSARSLLSSSSSDVTEPISLQPQQCFSGMNLSVAELVVKNVGLPSIDIPATSLSPLCRATASLPFLTPAVYLFGILSSLGRHKHESPITLPPVPNGETEQESAMDLLHDHHDQHDDDAEAEAEGNLSSACPRDLPHFVTLGHHSSVHHFGHSSSSKSLKQKQSFGKNNTNAAAGTKSLLAAQDGFSAPEVPSSGSKQISATVSNITNLLMSLNTPPVPSSILPHTPAPHPAERDCERDFGSFGEYNDTARGSPERCYGGPNGSTGDKRSEHGISLFSTQSRQPLVSSATSIVSSIWRSSMSRV</sequence>
<organism evidence="2">
    <name type="scientific">Dichomitus squalens</name>
    <dbReference type="NCBI Taxonomy" id="114155"/>
    <lineage>
        <taxon>Eukaryota</taxon>
        <taxon>Fungi</taxon>
        <taxon>Dikarya</taxon>
        <taxon>Basidiomycota</taxon>
        <taxon>Agaricomycotina</taxon>
        <taxon>Agaricomycetes</taxon>
        <taxon>Polyporales</taxon>
        <taxon>Polyporaceae</taxon>
        <taxon>Dichomitus</taxon>
    </lineage>
</organism>
<dbReference type="Proteomes" id="UP000292957">
    <property type="component" value="Unassembled WGS sequence"/>
</dbReference>
<gene>
    <name evidence="2" type="ORF">BD311DRAFT_792631</name>
</gene>
<feature type="compositionally biased region" description="Low complexity" evidence="1">
    <location>
        <begin position="204"/>
        <end position="219"/>
    </location>
</feature>
<evidence type="ECO:0000313" key="2">
    <source>
        <dbReference type="EMBL" id="TBU21600.1"/>
    </source>
</evidence>
<proteinExistence type="predicted"/>
<feature type="region of interest" description="Disordered" evidence="1">
    <location>
        <begin position="297"/>
        <end position="323"/>
    </location>
</feature>